<evidence type="ECO:0000256" key="10">
    <source>
        <dbReference type="ARBA" id="ARBA00023136"/>
    </source>
</evidence>
<dbReference type="InterPro" id="IPR003594">
    <property type="entry name" value="HATPase_dom"/>
</dbReference>
<keyword evidence="7 14" id="KW-0418">Kinase</keyword>
<protein>
    <recommendedName>
        <fullName evidence="3">histidine kinase</fullName>
        <ecNumber evidence="3">2.7.13.3</ecNumber>
    </recommendedName>
</protein>
<dbReference type="SMART" id="SM00387">
    <property type="entry name" value="HATPase_c"/>
    <property type="match status" value="1"/>
</dbReference>
<dbReference type="Gene3D" id="3.30.565.10">
    <property type="entry name" value="Histidine kinase-like ATPase, C-terminal domain"/>
    <property type="match status" value="1"/>
</dbReference>
<dbReference type="InterPro" id="IPR005467">
    <property type="entry name" value="His_kinase_dom"/>
</dbReference>
<dbReference type="PRINTS" id="PR00344">
    <property type="entry name" value="BCTRLSENSOR"/>
</dbReference>
<dbReference type="PANTHER" id="PTHR45436">
    <property type="entry name" value="SENSOR HISTIDINE KINASE YKOH"/>
    <property type="match status" value="1"/>
</dbReference>
<dbReference type="GO" id="GO:0005886">
    <property type="term" value="C:plasma membrane"/>
    <property type="evidence" value="ECO:0007669"/>
    <property type="project" value="TreeGrafter"/>
</dbReference>
<dbReference type="InterPro" id="IPR004358">
    <property type="entry name" value="Sig_transdc_His_kin-like_C"/>
</dbReference>
<keyword evidence="10 11" id="KW-0472">Membrane</keyword>
<organism evidence="14 15">
    <name type="scientific">Vibrio nigripulchritudo SOn1</name>
    <dbReference type="NCBI Taxonomy" id="1238450"/>
    <lineage>
        <taxon>Bacteria</taxon>
        <taxon>Pseudomonadati</taxon>
        <taxon>Pseudomonadota</taxon>
        <taxon>Gammaproteobacteria</taxon>
        <taxon>Vibrionales</taxon>
        <taxon>Vibrionaceae</taxon>
        <taxon>Vibrio</taxon>
    </lineage>
</organism>
<evidence type="ECO:0000256" key="8">
    <source>
        <dbReference type="ARBA" id="ARBA00022989"/>
    </source>
</evidence>
<evidence type="ECO:0000256" key="9">
    <source>
        <dbReference type="ARBA" id="ARBA00023012"/>
    </source>
</evidence>
<evidence type="ECO:0000256" key="4">
    <source>
        <dbReference type="ARBA" id="ARBA00022553"/>
    </source>
</evidence>
<evidence type="ECO:0000256" key="3">
    <source>
        <dbReference type="ARBA" id="ARBA00012438"/>
    </source>
</evidence>
<dbReference type="SUPFAM" id="SSF55874">
    <property type="entry name" value="ATPase domain of HSP90 chaperone/DNA topoisomerase II/histidine kinase"/>
    <property type="match status" value="1"/>
</dbReference>
<evidence type="ECO:0000259" key="12">
    <source>
        <dbReference type="PROSITE" id="PS50109"/>
    </source>
</evidence>
<name>A0AAV2VKT0_9VIBR</name>
<dbReference type="RefSeq" id="WP_022610838.1">
    <property type="nucleotide sequence ID" value="NZ_LK391965.1"/>
</dbReference>
<keyword evidence="5" id="KW-0808">Transferase</keyword>
<evidence type="ECO:0000256" key="7">
    <source>
        <dbReference type="ARBA" id="ARBA00022777"/>
    </source>
</evidence>
<comment type="catalytic activity">
    <reaction evidence="1">
        <text>ATP + protein L-histidine = ADP + protein N-phospho-L-histidine.</text>
        <dbReference type="EC" id="2.7.13.3"/>
    </reaction>
</comment>
<evidence type="ECO:0000313" key="15">
    <source>
        <dbReference type="Proteomes" id="UP000018211"/>
    </source>
</evidence>
<comment type="caution">
    <text evidence="14">The sequence shown here is derived from an EMBL/GenBank/DDBJ whole genome shotgun (WGS) entry which is preliminary data.</text>
</comment>
<evidence type="ECO:0000256" key="6">
    <source>
        <dbReference type="ARBA" id="ARBA00022692"/>
    </source>
</evidence>
<evidence type="ECO:0000256" key="2">
    <source>
        <dbReference type="ARBA" id="ARBA00004370"/>
    </source>
</evidence>
<feature type="domain" description="Histidine kinase" evidence="12">
    <location>
        <begin position="248"/>
        <end position="448"/>
    </location>
</feature>
<evidence type="ECO:0000256" key="1">
    <source>
        <dbReference type="ARBA" id="ARBA00000085"/>
    </source>
</evidence>
<keyword evidence="6 11" id="KW-0812">Transmembrane</keyword>
<dbReference type="Proteomes" id="UP000018211">
    <property type="component" value="Unassembled WGS sequence"/>
</dbReference>
<dbReference type="InterPro" id="IPR036890">
    <property type="entry name" value="HATPase_C_sf"/>
</dbReference>
<dbReference type="Gene3D" id="1.10.287.130">
    <property type="match status" value="1"/>
</dbReference>
<dbReference type="Pfam" id="PF02518">
    <property type="entry name" value="HATPase_c"/>
    <property type="match status" value="1"/>
</dbReference>
<evidence type="ECO:0000259" key="13">
    <source>
        <dbReference type="PROSITE" id="PS50885"/>
    </source>
</evidence>
<dbReference type="EC" id="2.7.13.3" evidence="3"/>
<dbReference type="GO" id="GO:0004673">
    <property type="term" value="F:protein histidine kinase activity"/>
    <property type="evidence" value="ECO:0007669"/>
    <property type="project" value="UniProtKB-EC"/>
</dbReference>
<feature type="transmembrane region" description="Helical" evidence="11">
    <location>
        <begin position="164"/>
        <end position="185"/>
    </location>
</feature>
<dbReference type="EMBL" id="CAOF01000050">
    <property type="protein sequence ID" value="CCO45305.1"/>
    <property type="molecule type" value="Genomic_DNA"/>
</dbReference>
<dbReference type="PROSITE" id="PS50109">
    <property type="entry name" value="HIS_KIN"/>
    <property type="match status" value="1"/>
</dbReference>
<dbReference type="PANTHER" id="PTHR45436:SF5">
    <property type="entry name" value="SENSOR HISTIDINE KINASE TRCS"/>
    <property type="match status" value="1"/>
</dbReference>
<feature type="transmembrane region" description="Helical" evidence="11">
    <location>
        <begin position="17"/>
        <end position="39"/>
    </location>
</feature>
<feature type="domain" description="HAMP" evidence="13">
    <location>
        <begin position="189"/>
        <end position="240"/>
    </location>
</feature>
<evidence type="ECO:0000313" key="14">
    <source>
        <dbReference type="EMBL" id="CCO45305.1"/>
    </source>
</evidence>
<evidence type="ECO:0000256" key="5">
    <source>
        <dbReference type="ARBA" id="ARBA00022679"/>
    </source>
</evidence>
<dbReference type="InterPro" id="IPR003660">
    <property type="entry name" value="HAMP_dom"/>
</dbReference>
<evidence type="ECO:0000256" key="11">
    <source>
        <dbReference type="SAM" id="Phobius"/>
    </source>
</evidence>
<gene>
    <name evidence="14" type="ORF">VIBNISOn1_1430074</name>
</gene>
<dbReference type="AlphaFoldDB" id="A0AAV2VKT0"/>
<keyword evidence="8 11" id="KW-1133">Transmembrane helix</keyword>
<comment type="subcellular location">
    <subcellularLocation>
        <location evidence="2">Membrane</location>
    </subcellularLocation>
</comment>
<proteinExistence type="predicted"/>
<dbReference type="PROSITE" id="PS50885">
    <property type="entry name" value="HAMP"/>
    <property type="match status" value="1"/>
</dbReference>
<accession>A0AAV2VKT0</accession>
<reference evidence="14 15" key="1">
    <citation type="journal article" date="2013" name="ISME J.">
        <title>Comparative genomics of pathogenic lineages of Vibrio nigripulchritudo identifies virulence-associated traits.</title>
        <authorList>
            <person name="Goudenege D."/>
            <person name="Labreuche Y."/>
            <person name="Krin E."/>
            <person name="Ansquer D."/>
            <person name="Mangenot S."/>
            <person name="Calteau A."/>
            <person name="Medigue C."/>
            <person name="Mazel D."/>
            <person name="Polz M.F."/>
            <person name="Le Roux F."/>
        </authorList>
    </citation>
    <scope>NUCLEOTIDE SEQUENCE [LARGE SCALE GENOMIC DNA]</scope>
    <source>
        <strain evidence="14 15">SOn1</strain>
    </source>
</reference>
<sequence>MSKANVSLTRTVLKTALSWYLVALALVGALLLVVFEYYIQKRFDDAVQSQLHDLVAAAEVSPSGKLELLWQPNSPRFNQPLSGWYWQILGSDNQVLHQSLSLYSDLPTPLTTFDGEQKYHWSEFEGPLQDLRAGIQTIQFSHANQRLQFIVAGPISNINEDVLAFAKPLVGILLLLAAVMGYSVFRQVRIILSPVRELSEEIAQIRQGKQSEIDRELPTELQDVVNELNGLLKHNSSILERSRLQASNLAHALKNPLSVLRNELQRLDANSAEVMAEQLDKLSQNAQTHLSRARLAGSMNHLASQTNIAESLSDILFSMELLYKTKQLDLSFRCHSDLYFKGDQHDLEEVLGNIIDNACKWSSNKVFVDVCAFEYEVTIQVDDDGPGISDENKNSVFKPGQRLDETTEGTGLGLHIVQDVVMLYGGSVSLHDSHLGGARFQIKLPGGYPDEKE</sequence>
<dbReference type="InterPro" id="IPR050428">
    <property type="entry name" value="TCS_sensor_his_kinase"/>
</dbReference>
<keyword evidence="9" id="KW-0902">Two-component regulatory system</keyword>
<keyword evidence="4" id="KW-0597">Phosphoprotein</keyword>
<dbReference type="GO" id="GO:0000160">
    <property type="term" value="P:phosphorelay signal transduction system"/>
    <property type="evidence" value="ECO:0007669"/>
    <property type="project" value="UniProtKB-KW"/>
</dbReference>